<evidence type="ECO:0000313" key="2">
    <source>
        <dbReference type="EMBL" id="ELU16816.1"/>
    </source>
</evidence>
<dbReference type="HOGENOM" id="CLU_431651_0_0_1"/>
<feature type="domain" description="Nuclear receptor coactivator 4 N-terminal" evidence="1">
    <location>
        <begin position="31"/>
        <end position="85"/>
    </location>
</feature>
<keyword evidence="4" id="KW-1185">Reference proteome</keyword>
<dbReference type="InterPro" id="IPR022174">
    <property type="entry name" value="NCOA4_N"/>
</dbReference>
<protein>
    <recommendedName>
        <fullName evidence="1">Nuclear receptor coactivator 4 N-terminal domain-containing protein</fullName>
    </recommendedName>
</protein>
<dbReference type="PANTHER" id="PTHR17085">
    <property type="entry name" value="NUCLEAR RECEPTOR COACTIVATOR 4"/>
    <property type="match status" value="1"/>
</dbReference>
<proteinExistence type="predicted"/>
<dbReference type="EMBL" id="KB292914">
    <property type="protein sequence ID" value="ELU16816.1"/>
    <property type="molecule type" value="Genomic_DNA"/>
</dbReference>
<evidence type="ECO:0000313" key="4">
    <source>
        <dbReference type="Proteomes" id="UP000014760"/>
    </source>
</evidence>
<name>R7VJV4_CAPTE</name>
<reference evidence="4" key="1">
    <citation type="submission" date="2012-12" db="EMBL/GenBank/DDBJ databases">
        <authorList>
            <person name="Hellsten U."/>
            <person name="Grimwood J."/>
            <person name="Chapman J.A."/>
            <person name="Shapiro H."/>
            <person name="Aerts A."/>
            <person name="Otillar R.P."/>
            <person name="Terry A.Y."/>
            <person name="Boore J.L."/>
            <person name="Simakov O."/>
            <person name="Marletaz F."/>
            <person name="Cho S.-J."/>
            <person name="Edsinger-Gonzales E."/>
            <person name="Havlak P."/>
            <person name="Kuo D.-H."/>
            <person name="Larsson T."/>
            <person name="Lv J."/>
            <person name="Arendt D."/>
            <person name="Savage R."/>
            <person name="Osoegawa K."/>
            <person name="de Jong P."/>
            <person name="Lindberg D.R."/>
            <person name="Seaver E.C."/>
            <person name="Weisblat D.A."/>
            <person name="Putnam N.H."/>
            <person name="Grigoriev I.V."/>
            <person name="Rokhsar D.S."/>
        </authorList>
    </citation>
    <scope>NUCLEOTIDE SEQUENCE</scope>
    <source>
        <strain evidence="4">I ESC-2004</strain>
    </source>
</reference>
<evidence type="ECO:0000313" key="3">
    <source>
        <dbReference type="EnsemblMetazoa" id="CapteP225194"/>
    </source>
</evidence>
<reference evidence="3" key="3">
    <citation type="submission" date="2015-06" db="UniProtKB">
        <authorList>
            <consortium name="EnsemblMetazoa"/>
        </authorList>
    </citation>
    <scope>IDENTIFICATION</scope>
</reference>
<dbReference type="EMBL" id="AMQN01004224">
    <property type="status" value="NOT_ANNOTATED_CDS"/>
    <property type="molecule type" value="Genomic_DNA"/>
</dbReference>
<dbReference type="GO" id="GO:0006879">
    <property type="term" value="P:intracellular iron ion homeostasis"/>
    <property type="evidence" value="ECO:0007669"/>
    <property type="project" value="InterPro"/>
</dbReference>
<dbReference type="EnsemblMetazoa" id="CapteT225194">
    <property type="protein sequence ID" value="CapteP225194"/>
    <property type="gene ID" value="CapteG225194"/>
</dbReference>
<dbReference type="OrthoDB" id="6334544at2759"/>
<dbReference type="STRING" id="283909.R7VJV4"/>
<dbReference type="Pfam" id="PF12489">
    <property type="entry name" value="ARA70"/>
    <property type="match status" value="1"/>
</dbReference>
<sequence>MSGNSTESASSLQARISHLMEAIGKVAALKRALKQNAMEVKSEIQSSVSRQLEWLRSRELHLLEQVELIQAAKEELLSQRQDSLHQALGGLHSSFEGDCKVAPPVDLFCDECPCIRFHADAAPLRESIRDFGRVDSAAAIFPTPKMVSPLEAFPPSHLGTAASLPKPFEDYDDDEHHVLYKTVDNGSNTSILVNVPRLSPAALDWLSVPSDPPAPSSPSAETRFIFPPFQKSEVGQQWLSKGIDGSDNSCGSLQQWLLDLQDQATLEEEEGFEMLSPASHNRIASVSSSDIEVLSLSAFSKGQLDPEEMFEVKSLSGVADKKMTEDSEIGTEMEYFKKVSSDINHWLLQEPSTQASCSNTCQHVQAVPKMKSVDIENLDDLLCVTPVQYPAWKLTETKEDEDRDVDEGAIGEVCRANEVCSTFKDCVCDDNCADTTQEWLQTPKTPEQRDELLASPLRSYMVWMAQQQWLQVHDEVEVEESPVYQYFENLAQESTDRWLMKATQEEAKNPWLLCQHITMETCCDEEDLENQNFDIQKSEANKWLMSSKQVEEVVDEENKLCRSLKESWLLGSDTNDEEMTKRFSFKRSPSFEKAKEMPEYADSEKEIDHEELFLCFKKALAKTELDGWLVSNVL</sequence>
<dbReference type="OMA" id="WVTSERC"/>
<dbReference type="GO" id="GO:0003713">
    <property type="term" value="F:transcription coactivator activity"/>
    <property type="evidence" value="ECO:0007669"/>
    <property type="project" value="InterPro"/>
</dbReference>
<accession>R7VJV4</accession>
<dbReference type="GO" id="GO:0009725">
    <property type="term" value="P:response to hormone"/>
    <property type="evidence" value="ECO:0007669"/>
    <property type="project" value="TreeGrafter"/>
</dbReference>
<dbReference type="Proteomes" id="UP000014760">
    <property type="component" value="Unassembled WGS sequence"/>
</dbReference>
<dbReference type="AlphaFoldDB" id="R7VJV4"/>
<dbReference type="InterPro" id="IPR039947">
    <property type="entry name" value="NCoA-4"/>
</dbReference>
<evidence type="ECO:0000259" key="1">
    <source>
        <dbReference type="Pfam" id="PF12489"/>
    </source>
</evidence>
<organism evidence="2">
    <name type="scientific">Capitella teleta</name>
    <name type="common">Polychaete worm</name>
    <dbReference type="NCBI Taxonomy" id="283909"/>
    <lineage>
        <taxon>Eukaryota</taxon>
        <taxon>Metazoa</taxon>
        <taxon>Spiralia</taxon>
        <taxon>Lophotrochozoa</taxon>
        <taxon>Annelida</taxon>
        <taxon>Polychaeta</taxon>
        <taxon>Sedentaria</taxon>
        <taxon>Scolecida</taxon>
        <taxon>Capitellidae</taxon>
        <taxon>Capitella</taxon>
    </lineage>
</organism>
<reference evidence="2 4" key="2">
    <citation type="journal article" date="2013" name="Nature">
        <title>Insights into bilaterian evolution from three spiralian genomes.</title>
        <authorList>
            <person name="Simakov O."/>
            <person name="Marletaz F."/>
            <person name="Cho S.J."/>
            <person name="Edsinger-Gonzales E."/>
            <person name="Havlak P."/>
            <person name="Hellsten U."/>
            <person name="Kuo D.H."/>
            <person name="Larsson T."/>
            <person name="Lv J."/>
            <person name="Arendt D."/>
            <person name="Savage R."/>
            <person name="Osoegawa K."/>
            <person name="de Jong P."/>
            <person name="Grimwood J."/>
            <person name="Chapman J.A."/>
            <person name="Shapiro H."/>
            <person name="Aerts A."/>
            <person name="Otillar R.P."/>
            <person name="Terry A.Y."/>
            <person name="Boore J.L."/>
            <person name="Grigoriev I.V."/>
            <person name="Lindberg D.R."/>
            <person name="Seaver E.C."/>
            <person name="Weisblat D.A."/>
            <person name="Putnam N.H."/>
            <person name="Rokhsar D.S."/>
        </authorList>
    </citation>
    <scope>NUCLEOTIDE SEQUENCE</scope>
    <source>
        <strain evidence="2 4">I ESC-2004</strain>
    </source>
</reference>
<gene>
    <name evidence="2" type="ORF">CAPTEDRAFT_225194</name>
</gene>
<dbReference type="PANTHER" id="PTHR17085:SF3">
    <property type="entry name" value="NUCLEAR RECEPTOR COACTIVATOR 4"/>
    <property type="match status" value="1"/>
</dbReference>